<dbReference type="EMBL" id="CAJVPU010011280">
    <property type="protein sequence ID" value="CAG8613271.1"/>
    <property type="molecule type" value="Genomic_DNA"/>
</dbReference>
<evidence type="ECO:0000313" key="2">
    <source>
        <dbReference type="Proteomes" id="UP000789702"/>
    </source>
</evidence>
<reference evidence="1" key="1">
    <citation type="submission" date="2021-06" db="EMBL/GenBank/DDBJ databases">
        <authorList>
            <person name="Kallberg Y."/>
            <person name="Tangrot J."/>
            <person name="Rosling A."/>
        </authorList>
    </citation>
    <scope>NUCLEOTIDE SEQUENCE</scope>
    <source>
        <strain evidence="1">IL203A</strain>
    </source>
</reference>
<comment type="caution">
    <text evidence="1">The sequence shown here is derived from an EMBL/GenBank/DDBJ whole genome shotgun (WGS) entry which is preliminary data.</text>
</comment>
<keyword evidence="2" id="KW-1185">Reference proteome</keyword>
<gene>
    <name evidence="1" type="ORF">DHETER_LOCUS7719</name>
</gene>
<evidence type="ECO:0000313" key="1">
    <source>
        <dbReference type="EMBL" id="CAG8613271.1"/>
    </source>
</evidence>
<organism evidence="1 2">
    <name type="scientific">Dentiscutata heterogama</name>
    <dbReference type="NCBI Taxonomy" id="1316150"/>
    <lineage>
        <taxon>Eukaryota</taxon>
        <taxon>Fungi</taxon>
        <taxon>Fungi incertae sedis</taxon>
        <taxon>Mucoromycota</taxon>
        <taxon>Glomeromycotina</taxon>
        <taxon>Glomeromycetes</taxon>
        <taxon>Diversisporales</taxon>
        <taxon>Gigasporaceae</taxon>
        <taxon>Dentiscutata</taxon>
    </lineage>
</organism>
<accession>A0ACA9MW16</accession>
<feature type="non-terminal residue" evidence="1">
    <location>
        <position position="1"/>
    </location>
</feature>
<sequence>KPHVQKFIELTKPKNEKYIEGDWYHTLLVNTSELRNSHKVTSFYIDLSGLSYEGVEYLMEFMKDFKSGFRLSTMLTGGRVNEIGRNETAYVHRGSLYMLYIVVNLNKDNYETRLKNLEKFSRIFQKNYTTYESYQNIIDKELDNWQCRYYGENFGKLVEIKQKYDPINLFNWKQSIPTNTEILCY</sequence>
<protein>
    <submittedName>
        <fullName evidence="1">2552_t:CDS:1</fullName>
    </submittedName>
</protein>
<proteinExistence type="predicted"/>
<name>A0ACA9MW16_9GLOM</name>
<dbReference type="Proteomes" id="UP000789702">
    <property type="component" value="Unassembled WGS sequence"/>
</dbReference>